<dbReference type="OrthoDB" id="7923635at2"/>
<dbReference type="PATRIC" id="fig|1094564.3.peg.1200"/>
<evidence type="ECO:0000313" key="3">
    <source>
        <dbReference type="Proteomes" id="UP000002646"/>
    </source>
</evidence>
<dbReference type="RefSeq" id="WP_006925882.1">
    <property type="nucleotide sequence ID" value="NZ_JH725102.1"/>
</dbReference>
<keyword evidence="1" id="KW-0732">Signal</keyword>
<sequence length="157" mass="17722">MLKFILRLFPFFLFITYAQITMAEGTDNQFVLSLSSNSNIVANYPLTEDLLSKIEQLKKEIEDLPPEPETSNTGNDNSIEGLIASISARPKLTELLRKNNLSPKDYVIGVMALQATLAAIIDIEDKKILFNEKNTISLDNLKFGQKYIDRIRAILDN</sequence>
<dbReference type="STRING" id="1094564.MCW_01053"/>
<protein>
    <submittedName>
        <fullName evidence="2">Uncharacterized protein</fullName>
    </submittedName>
</protein>
<dbReference type="AlphaFoldDB" id="J1JKF9"/>
<accession>J1JKF9</accession>
<feature type="chain" id="PRO_5003743598" evidence="1">
    <location>
        <begin position="24"/>
        <end position="157"/>
    </location>
</feature>
<proteinExistence type="predicted"/>
<gene>
    <name evidence="2" type="ORF">MCW_01053</name>
</gene>
<name>J1JKF9_9HYPH</name>
<dbReference type="EMBL" id="AILX01000012">
    <property type="protein sequence ID" value="EJF85167.1"/>
    <property type="molecule type" value="Genomic_DNA"/>
</dbReference>
<feature type="signal peptide" evidence="1">
    <location>
        <begin position="1"/>
        <end position="23"/>
    </location>
</feature>
<organism evidence="2 3">
    <name type="scientific">Cardidatus Bartonella washoeensis 085-0475</name>
    <dbReference type="NCBI Taxonomy" id="1094564"/>
    <lineage>
        <taxon>Bacteria</taxon>
        <taxon>Pseudomonadati</taxon>
        <taxon>Pseudomonadota</taxon>
        <taxon>Alphaproteobacteria</taxon>
        <taxon>Hyphomicrobiales</taxon>
        <taxon>Bartonellaceae</taxon>
        <taxon>Bartonella</taxon>
    </lineage>
</organism>
<comment type="caution">
    <text evidence="2">The sequence shown here is derived from an EMBL/GenBank/DDBJ whole genome shotgun (WGS) entry which is preliminary data.</text>
</comment>
<evidence type="ECO:0000313" key="2">
    <source>
        <dbReference type="EMBL" id="EJF85167.1"/>
    </source>
</evidence>
<reference evidence="2 3" key="1">
    <citation type="submission" date="2012-03" db="EMBL/GenBank/DDBJ databases">
        <title>The Genome Sequence of Bartonella washoensis 085-0475.</title>
        <authorList>
            <consortium name="The Broad Institute Genome Sequencing Platform"/>
            <consortium name="The Broad Institute Genome Sequencing Center for Infectious Disease"/>
            <person name="Feldgarden M."/>
            <person name="Kirby J."/>
            <person name="Kosoy M."/>
            <person name="Birtles R."/>
            <person name="Probert W.S."/>
            <person name="Chiaraviglio L."/>
            <person name="Young S.K."/>
            <person name="Zeng Q."/>
            <person name="Gargeya S."/>
            <person name="Fitzgerald M."/>
            <person name="Haas B."/>
            <person name="Abouelleil A."/>
            <person name="Alvarado L."/>
            <person name="Arachchi H.M."/>
            <person name="Berlin A."/>
            <person name="Chapman S.B."/>
            <person name="Gearin G."/>
            <person name="Goldberg J."/>
            <person name="Griggs A."/>
            <person name="Gujja S."/>
            <person name="Hansen M."/>
            <person name="Heiman D."/>
            <person name="Howarth C."/>
            <person name="Larimer J."/>
            <person name="Lui A."/>
            <person name="MacDonald P.J.P."/>
            <person name="McCowen C."/>
            <person name="Montmayeur A."/>
            <person name="Murphy C."/>
            <person name="Neiman D."/>
            <person name="Pearson M."/>
            <person name="Priest M."/>
            <person name="Roberts A."/>
            <person name="Saif S."/>
            <person name="Shea T."/>
            <person name="Sisk P."/>
            <person name="Stolte C."/>
            <person name="Sykes S."/>
            <person name="Wortman J."/>
            <person name="Nusbaum C."/>
            <person name="Birren B."/>
        </authorList>
    </citation>
    <scope>NUCLEOTIDE SEQUENCE [LARGE SCALE GENOMIC DNA]</scope>
    <source>
        <strain evidence="2 3">085-0475</strain>
    </source>
</reference>
<dbReference type="Proteomes" id="UP000002646">
    <property type="component" value="Unassembled WGS sequence"/>
</dbReference>
<dbReference type="HOGENOM" id="CLU_136639_0_0_5"/>
<evidence type="ECO:0000256" key="1">
    <source>
        <dbReference type="SAM" id="SignalP"/>
    </source>
</evidence>